<dbReference type="InterPro" id="IPR006204">
    <property type="entry name" value="GHMP_kinase_N_dom"/>
</dbReference>
<dbReference type="InterPro" id="IPR036554">
    <property type="entry name" value="GHMP_kinase_C_sf"/>
</dbReference>
<evidence type="ECO:0000256" key="4">
    <source>
        <dbReference type="ARBA" id="ARBA00022679"/>
    </source>
</evidence>
<dbReference type="InterPro" id="IPR013750">
    <property type="entry name" value="GHMP_kinase_C_dom"/>
</dbReference>
<keyword evidence="4 10" id="KW-0808">Transferase</keyword>
<dbReference type="SUPFAM" id="SSF55060">
    <property type="entry name" value="GHMP Kinase, C-terminal domain"/>
    <property type="match status" value="1"/>
</dbReference>
<feature type="binding site" evidence="10">
    <location>
        <begin position="87"/>
        <end position="97"/>
    </location>
    <ligand>
        <name>ATP</name>
        <dbReference type="ChEBI" id="CHEBI:30616"/>
    </ligand>
</feature>
<evidence type="ECO:0000313" key="13">
    <source>
        <dbReference type="EMBL" id="QXL87214.1"/>
    </source>
</evidence>
<evidence type="ECO:0000259" key="11">
    <source>
        <dbReference type="Pfam" id="PF00288"/>
    </source>
</evidence>
<keyword evidence="14" id="KW-1185">Reference proteome</keyword>
<proteinExistence type="inferred from homology"/>
<evidence type="ECO:0000256" key="9">
    <source>
        <dbReference type="ARBA" id="ARBA00032554"/>
    </source>
</evidence>
<organism evidence="13">
    <name type="scientific">Gymnodinialimonas phycosphaerae</name>
    <dbReference type="NCBI Taxonomy" id="2841589"/>
    <lineage>
        <taxon>Bacteria</taxon>
        <taxon>Pseudomonadati</taxon>
        <taxon>Pseudomonadota</taxon>
        <taxon>Alphaproteobacteria</taxon>
        <taxon>Rhodobacterales</taxon>
        <taxon>Paracoccaceae</taxon>
        <taxon>Gymnodinialimonas</taxon>
    </lineage>
</organism>
<gene>
    <name evidence="10" type="primary">ispE</name>
    <name evidence="13" type="ORF">KUL25_17550</name>
</gene>
<evidence type="ECO:0000256" key="6">
    <source>
        <dbReference type="ARBA" id="ARBA00022777"/>
    </source>
</evidence>
<dbReference type="InterPro" id="IPR014721">
    <property type="entry name" value="Ribsml_uS5_D2-typ_fold_subgr"/>
</dbReference>
<dbReference type="Gene3D" id="3.30.230.10">
    <property type="match status" value="1"/>
</dbReference>
<protein>
    <recommendedName>
        <fullName evidence="3 10">4-diphosphocytidyl-2-C-methyl-D-erythritol kinase</fullName>
        <shortName evidence="10">CMK</shortName>
        <ecNumber evidence="2 10">2.7.1.148</ecNumber>
    </recommendedName>
    <alternativeName>
        <fullName evidence="9 10">4-(cytidine-5'-diphospho)-2-C-methyl-D-erythritol kinase</fullName>
    </alternativeName>
</protein>
<accession>A0A975TUX7</accession>
<evidence type="ECO:0000256" key="8">
    <source>
        <dbReference type="ARBA" id="ARBA00023229"/>
    </source>
</evidence>
<dbReference type="Proteomes" id="UP000693972">
    <property type="component" value="Unassembled WGS sequence"/>
</dbReference>
<name>A0A975TUX7_9RHOB</name>
<keyword evidence="5 10" id="KW-0547">Nucleotide-binding</keyword>
<evidence type="ECO:0000256" key="3">
    <source>
        <dbReference type="ARBA" id="ARBA00017473"/>
    </source>
</evidence>
<dbReference type="SUPFAM" id="SSF54211">
    <property type="entry name" value="Ribosomal protein S5 domain 2-like"/>
    <property type="match status" value="1"/>
</dbReference>
<feature type="active site" evidence="10">
    <location>
        <position position="8"/>
    </location>
</feature>
<keyword evidence="7 10" id="KW-0067">ATP-binding</keyword>
<dbReference type="GO" id="GO:0005524">
    <property type="term" value="F:ATP binding"/>
    <property type="evidence" value="ECO:0007669"/>
    <property type="project" value="UniProtKB-UniRule"/>
</dbReference>
<dbReference type="PANTHER" id="PTHR43527">
    <property type="entry name" value="4-DIPHOSPHOCYTIDYL-2-C-METHYL-D-ERYTHRITOL KINASE, CHLOROPLASTIC"/>
    <property type="match status" value="1"/>
</dbReference>
<dbReference type="InterPro" id="IPR004424">
    <property type="entry name" value="IspE"/>
</dbReference>
<evidence type="ECO:0000256" key="2">
    <source>
        <dbReference type="ARBA" id="ARBA00012052"/>
    </source>
</evidence>
<dbReference type="EC" id="2.7.1.148" evidence="2 10"/>
<dbReference type="GO" id="GO:0019288">
    <property type="term" value="P:isopentenyl diphosphate biosynthetic process, methylerythritol 4-phosphate pathway"/>
    <property type="evidence" value="ECO:0007669"/>
    <property type="project" value="UniProtKB-UniRule"/>
</dbReference>
<dbReference type="Pfam" id="PF08544">
    <property type="entry name" value="GHMP_kinases_C"/>
    <property type="match status" value="1"/>
</dbReference>
<feature type="domain" description="GHMP kinase N-terminal" evidence="11">
    <location>
        <begin position="65"/>
        <end position="106"/>
    </location>
</feature>
<evidence type="ECO:0000256" key="7">
    <source>
        <dbReference type="ARBA" id="ARBA00022840"/>
    </source>
</evidence>
<comment type="pathway">
    <text evidence="10">Isoprenoid biosynthesis; isopentenyl diphosphate biosynthesis via DXP pathway; isopentenyl diphosphate from 1-deoxy-D-xylulose 5-phosphate: step 3/6.</text>
</comment>
<dbReference type="Pfam" id="PF00288">
    <property type="entry name" value="GHMP_kinases_N"/>
    <property type="match status" value="1"/>
</dbReference>
<dbReference type="PIRSF" id="PIRSF010376">
    <property type="entry name" value="IspE"/>
    <property type="match status" value="1"/>
</dbReference>
<evidence type="ECO:0000256" key="1">
    <source>
        <dbReference type="ARBA" id="ARBA00009684"/>
    </source>
</evidence>
<evidence type="ECO:0000313" key="14">
    <source>
        <dbReference type="Proteomes" id="UP000693972"/>
    </source>
</evidence>
<dbReference type="Gene3D" id="3.30.70.890">
    <property type="entry name" value="GHMP kinase, C-terminal domain"/>
    <property type="match status" value="1"/>
</dbReference>
<dbReference type="EMBL" id="CP078073">
    <property type="protein sequence ID" value="QXL87214.1"/>
    <property type="molecule type" value="Genomic_DNA"/>
</dbReference>
<evidence type="ECO:0000259" key="12">
    <source>
        <dbReference type="Pfam" id="PF08544"/>
    </source>
</evidence>
<feature type="domain" description="GHMP kinase C-terminal" evidence="12">
    <location>
        <begin position="188"/>
        <end position="254"/>
    </location>
</feature>
<dbReference type="RefSeq" id="WP_257894120.1">
    <property type="nucleotide sequence ID" value="NZ_JAIMBW010000001.1"/>
</dbReference>
<dbReference type="InterPro" id="IPR020568">
    <property type="entry name" value="Ribosomal_Su5_D2-typ_SF"/>
</dbReference>
<reference evidence="13 14" key="1">
    <citation type="submission" date="2021-07" db="EMBL/GenBank/DDBJ databases">
        <title>Karlodiniumbacter phycospheric gen. nov., sp. nov., a phycosphere bacterium isolated from karlodinium veneficum.</title>
        <authorList>
            <person name="Peng Y."/>
            <person name="Jiang L."/>
            <person name="Lee J."/>
        </authorList>
    </citation>
    <scope>NUCLEOTIDE SEQUENCE</scope>
    <source>
        <strain evidence="13 14">N5</strain>
    </source>
</reference>
<dbReference type="NCBIfam" id="NF011202">
    <property type="entry name" value="PRK14608.1"/>
    <property type="match status" value="1"/>
</dbReference>
<keyword evidence="8 10" id="KW-0414">Isoprene biosynthesis</keyword>
<dbReference type="AlphaFoldDB" id="A0A975TUX7"/>
<evidence type="ECO:0000256" key="10">
    <source>
        <dbReference type="HAMAP-Rule" id="MF_00061"/>
    </source>
</evidence>
<sequence>MKVFAPAKVNLALHVTGKRADGYHLLDSLVVFAGVFDWLTVEPASEMSVTVTGPKAEGVPSDARNLVWRAAEWAGRPSHITLEKHLPQSAGIGGGSTDAASVLIALGCGPDGSEALGADVPVCWHRRPCRMSGIGEVLEEVPELPLMWMVLVNAGVAVPTGVVFQMMEDVDNAALPTPEWNDFDSFITWLATTRNDMEAAAKTVSPVISEVLERLAQTEGCALARMSGSGGTCFGLYATEQQAEAAAASMPREWWAEAALVMP</sequence>
<feature type="active site" evidence="10">
    <location>
        <position position="119"/>
    </location>
</feature>
<dbReference type="PANTHER" id="PTHR43527:SF2">
    <property type="entry name" value="4-DIPHOSPHOCYTIDYL-2-C-METHYL-D-ERYTHRITOL KINASE, CHLOROPLASTIC"/>
    <property type="match status" value="1"/>
</dbReference>
<dbReference type="HAMAP" id="MF_00061">
    <property type="entry name" value="IspE"/>
    <property type="match status" value="1"/>
</dbReference>
<comment type="function">
    <text evidence="10">Catalyzes the phosphorylation of the position 2 hydroxy group of 4-diphosphocytidyl-2C-methyl-D-erythritol.</text>
</comment>
<keyword evidence="6 10" id="KW-0418">Kinase</keyword>
<dbReference type="GO" id="GO:0050515">
    <property type="term" value="F:4-(cytidine 5'-diphospho)-2-C-methyl-D-erythritol kinase activity"/>
    <property type="evidence" value="ECO:0007669"/>
    <property type="project" value="UniProtKB-UniRule"/>
</dbReference>
<dbReference type="EMBL" id="JAIMBW010000001">
    <property type="protein sequence ID" value="MBY4894567.1"/>
    <property type="molecule type" value="Genomic_DNA"/>
</dbReference>
<evidence type="ECO:0000256" key="5">
    <source>
        <dbReference type="ARBA" id="ARBA00022741"/>
    </source>
</evidence>
<comment type="catalytic activity">
    <reaction evidence="10">
        <text>4-CDP-2-C-methyl-D-erythritol + ATP = 4-CDP-2-C-methyl-D-erythritol 2-phosphate + ADP + H(+)</text>
        <dbReference type="Rhea" id="RHEA:18437"/>
        <dbReference type="ChEBI" id="CHEBI:15378"/>
        <dbReference type="ChEBI" id="CHEBI:30616"/>
        <dbReference type="ChEBI" id="CHEBI:57823"/>
        <dbReference type="ChEBI" id="CHEBI:57919"/>
        <dbReference type="ChEBI" id="CHEBI:456216"/>
        <dbReference type="EC" id="2.7.1.148"/>
    </reaction>
</comment>
<dbReference type="GO" id="GO:0016114">
    <property type="term" value="P:terpenoid biosynthetic process"/>
    <property type="evidence" value="ECO:0007669"/>
    <property type="project" value="InterPro"/>
</dbReference>
<comment type="similarity">
    <text evidence="1 10">Belongs to the GHMP kinase family. IspE subfamily.</text>
</comment>